<keyword evidence="2" id="KW-0067">ATP-binding</keyword>
<protein>
    <submittedName>
        <fullName evidence="4">Phosphonate C-P lyase system protein PhnL</fullName>
    </submittedName>
</protein>
<dbReference type="InterPro" id="IPR012701">
    <property type="entry name" value="CP_lyase_PhnL"/>
</dbReference>
<dbReference type="InterPro" id="IPR015854">
    <property type="entry name" value="ABC_transpr_LolD-like"/>
</dbReference>
<evidence type="ECO:0000313" key="4">
    <source>
        <dbReference type="EMBL" id="MBT2990578.1"/>
    </source>
</evidence>
<dbReference type="PANTHER" id="PTHR24220">
    <property type="entry name" value="IMPORT ATP-BINDING PROTEIN"/>
    <property type="match status" value="1"/>
</dbReference>
<dbReference type="InterPro" id="IPR003593">
    <property type="entry name" value="AAA+_ATPase"/>
</dbReference>
<proteinExistence type="predicted"/>
<dbReference type="GO" id="GO:0022857">
    <property type="term" value="F:transmembrane transporter activity"/>
    <property type="evidence" value="ECO:0007669"/>
    <property type="project" value="TreeGrafter"/>
</dbReference>
<gene>
    <name evidence="4" type="primary">phnL</name>
    <name evidence="4" type="ORF">KME65_16600</name>
</gene>
<organism evidence="4 5">
    <name type="scientific">Candidatus Thiodiazotropha taylori</name>
    <dbReference type="NCBI Taxonomy" id="2792791"/>
    <lineage>
        <taxon>Bacteria</taxon>
        <taxon>Pseudomonadati</taxon>
        <taxon>Pseudomonadota</taxon>
        <taxon>Gammaproteobacteria</taxon>
        <taxon>Chromatiales</taxon>
        <taxon>Sedimenticolaceae</taxon>
        <taxon>Candidatus Thiodiazotropha</taxon>
    </lineage>
</organism>
<feature type="domain" description="ABC transporter" evidence="3">
    <location>
        <begin position="7"/>
        <end position="240"/>
    </location>
</feature>
<dbReference type="NCBIfam" id="TIGR02324">
    <property type="entry name" value="CP_lyasePhnL"/>
    <property type="match status" value="1"/>
</dbReference>
<keyword evidence="1" id="KW-0547">Nucleotide-binding</keyword>
<dbReference type="InterPro" id="IPR003439">
    <property type="entry name" value="ABC_transporter-like_ATP-bd"/>
</dbReference>
<dbReference type="Gene3D" id="3.40.50.300">
    <property type="entry name" value="P-loop containing nucleotide triphosphate hydrolases"/>
    <property type="match status" value="1"/>
</dbReference>
<comment type="caution">
    <text evidence="4">The sequence shown here is derived from an EMBL/GenBank/DDBJ whole genome shotgun (WGS) entry which is preliminary data.</text>
</comment>
<dbReference type="GO" id="GO:0005886">
    <property type="term" value="C:plasma membrane"/>
    <property type="evidence" value="ECO:0007669"/>
    <property type="project" value="TreeGrafter"/>
</dbReference>
<dbReference type="SUPFAM" id="SSF52540">
    <property type="entry name" value="P-loop containing nucleoside triphosphate hydrolases"/>
    <property type="match status" value="1"/>
</dbReference>
<dbReference type="GO" id="GO:0005524">
    <property type="term" value="F:ATP binding"/>
    <property type="evidence" value="ECO:0007669"/>
    <property type="project" value="UniProtKB-KW"/>
</dbReference>
<dbReference type="PROSITE" id="PS00211">
    <property type="entry name" value="ABC_TRANSPORTER_1"/>
    <property type="match status" value="1"/>
</dbReference>
<keyword evidence="4" id="KW-0456">Lyase</keyword>
<dbReference type="InterPro" id="IPR017871">
    <property type="entry name" value="ABC_transporter-like_CS"/>
</dbReference>
<dbReference type="AlphaFoldDB" id="A0A944MEV4"/>
<reference evidence="4 5" key="1">
    <citation type="submission" date="2021-05" db="EMBL/GenBank/DDBJ databases">
        <title>Genetic and Functional Diversity in Clade A Lucinid endosymbionts from the Bahamas.</title>
        <authorList>
            <person name="Giani N.M."/>
            <person name="Engel A.S."/>
            <person name="Campbell B.J."/>
        </authorList>
    </citation>
    <scope>NUCLEOTIDE SEQUENCE [LARGE SCALE GENOMIC DNA]</scope>
    <source>
        <strain evidence="4">LUC16012Gg_MoonRockCtena</strain>
    </source>
</reference>
<dbReference type="SMART" id="SM00382">
    <property type="entry name" value="AAA"/>
    <property type="match status" value="1"/>
</dbReference>
<dbReference type="Pfam" id="PF00005">
    <property type="entry name" value="ABC_tran"/>
    <property type="match status" value="1"/>
</dbReference>
<dbReference type="InterPro" id="IPR027417">
    <property type="entry name" value="P-loop_NTPase"/>
</dbReference>
<evidence type="ECO:0000256" key="2">
    <source>
        <dbReference type="ARBA" id="ARBA00022840"/>
    </source>
</evidence>
<name>A0A944MEV4_9GAMM</name>
<dbReference type="PROSITE" id="PS50893">
    <property type="entry name" value="ABC_TRANSPORTER_2"/>
    <property type="match status" value="1"/>
</dbReference>
<dbReference type="GO" id="GO:0016887">
    <property type="term" value="F:ATP hydrolysis activity"/>
    <property type="evidence" value="ECO:0007669"/>
    <property type="project" value="InterPro"/>
</dbReference>
<evidence type="ECO:0000256" key="1">
    <source>
        <dbReference type="ARBA" id="ARBA00022741"/>
    </source>
</evidence>
<dbReference type="GO" id="GO:0016829">
    <property type="term" value="F:lyase activity"/>
    <property type="evidence" value="ECO:0007669"/>
    <property type="project" value="UniProtKB-KW"/>
</dbReference>
<dbReference type="Proteomes" id="UP000770889">
    <property type="component" value="Unassembled WGS sequence"/>
</dbReference>
<evidence type="ECO:0000313" key="5">
    <source>
        <dbReference type="Proteomes" id="UP000770889"/>
    </source>
</evidence>
<dbReference type="EMBL" id="JAHHGM010000018">
    <property type="protein sequence ID" value="MBT2990578.1"/>
    <property type="molecule type" value="Genomic_DNA"/>
</dbReference>
<accession>A0A944MEV4</accession>
<evidence type="ECO:0000259" key="3">
    <source>
        <dbReference type="PROSITE" id="PS50893"/>
    </source>
</evidence>
<sequence length="241" mass="26673">MTEQAILRVEGYCKQFVLHEQLKVIPSSHNVDLEVFSGSLTALVGPTGAGKSSVLKGIYRTYLPSAGCLNYTAADGRDIDLAKADEHRILQLRRDEIAFVTQFLRFLPRQATEDVVAQPLVQRGRPLEEARALARDMLAAMNMPRRLWGISPATFSGGERQRVNLARGLVAKPRLLLLDEPTASLDLKTSDLVVGLIEKLKQEGVAMLAIFHQPELVKRVADRVVELKPPIMTDSPLEEIA</sequence>